<organism evidence="2 3">
    <name type="scientific">Vibrio rotiferianus</name>
    <dbReference type="NCBI Taxonomy" id="190895"/>
    <lineage>
        <taxon>Bacteria</taxon>
        <taxon>Pseudomonadati</taxon>
        <taxon>Pseudomonadota</taxon>
        <taxon>Gammaproteobacteria</taxon>
        <taxon>Vibrionales</taxon>
        <taxon>Vibrionaceae</taxon>
        <taxon>Vibrio</taxon>
    </lineage>
</organism>
<feature type="signal peptide" evidence="1">
    <location>
        <begin position="1"/>
        <end position="23"/>
    </location>
</feature>
<name>A0A7Y3Z9G8_9VIBR</name>
<dbReference type="RefSeq" id="WP_171358133.1">
    <property type="nucleotide sequence ID" value="NZ_VTYN01000012.1"/>
</dbReference>
<dbReference type="Proteomes" id="UP000572072">
    <property type="component" value="Unassembled WGS sequence"/>
</dbReference>
<gene>
    <name evidence="2" type="ORF">F0262_13085</name>
</gene>
<feature type="chain" id="PRO_5030749236" description="PEGA domain-containing protein" evidence="1">
    <location>
        <begin position="24"/>
        <end position="363"/>
    </location>
</feature>
<dbReference type="EMBL" id="VTYN01000012">
    <property type="protein sequence ID" value="NOH48989.1"/>
    <property type="molecule type" value="Genomic_DNA"/>
</dbReference>
<comment type="caution">
    <text evidence="2">The sequence shown here is derived from an EMBL/GenBank/DDBJ whole genome shotgun (WGS) entry which is preliminary data.</text>
</comment>
<accession>A0A7Y3Z9G8</accession>
<evidence type="ECO:0008006" key="4">
    <source>
        <dbReference type="Google" id="ProtNLM"/>
    </source>
</evidence>
<protein>
    <recommendedName>
        <fullName evidence="4">PEGA domain-containing protein</fullName>
    </recommendedName>
</protein>
<evidence type="ECO:0000256" key="1">
    <source>
        <dbReference type="SAM" id="SignalP"/>
    </source>
</evidence>
<sequence>MNFKKTILIIATSLTIVTAYVNAGPLTKAINLGAEFVITGLEKYRVYVSDKLFKADIDKNYVRSQDSWTGEIGTLKKKAGELVGDAKSGLNENQISSNTKSAVSYVFNEKVEKELTESIKAEVSNTAVSNTIDVSKEVREPVELVQKQAEKLAKKLLKKSTTFPVTINTTPNNSKVRIMNIGPKYKDGIKLTKGRYDIEVSKSGYRTQRFWIDFDPVFNSLDVKLHKKGSLTCSDYNVVKSGSILQPYGSQVQIVDYLEGVTVSELYFSMVDYLSSKNFIEFYDADIAGNFAYFSFIYGFLDMDDINQNKKIQINPDRFIREFVGFENDEKNNRVKLVMHIETPQYGIAYNIDEAYCEFIKEL</sequence>
<evidence type="ECO:0000313" key="2">
    <source>
        <dbReference type="EMBL" id="NOH48989.1"/>
    </source>
</evidence>
<reference evidence="2 3" key="1">
    <citation type="submission" date="2019-08" db="EMBL/GenBank/DDBJ databases">
        <title>Draft genome sequencing and comparative genomics of hatchery-associated Vibrios.</title>
        <authorList>
            <person name="Kehlet-Delgado H."/>
            <person name="Mueller R.S."/>
        </authorList>
    </citation>
    <scope>NUCLEOTIDE SEQUENCE [LARGE SCALE GENOMIC DNA]</scope>
    <source>
        <strain evidence="2 3">00-78-3</strain>
    </source>
</reference>
<proteinExistence type="predicted"/>
<evidence type="ECO:0000313" key="3">
    <source>
        <dbReference type="Proteomes" id="UP000572072"/>
    </source>
</evidence>
<keyword evidence="1" id="KW-0732">Signal</keyword>
<dbReference type="AlphaFoldDB" id="A0A7Y3Z9G8"/>